<dbReference type="Gene3D" id="3.30.565.10">
    <property type="entry name" value="Histidine kinase-like ATPase, C-terminal domain"/>
    <property type="match status" value="1"/>
</dbReference>
<accession>A0A0M2SZC6</accession>
<dbReference type="EMBL" id="LAYY01000004">
    <property type="protein sequence ID" value="KKK39056.1"/>
    <property type="molecule type" value="Genomic_DNA"/>
</dbReference>
<dbReference type="InterPro" id="IPR036890">
    <property type="entry name" value="HATPase_C_sf"/>
</dbReference>
<protein>
    <recommendedName>
        <fullName evidence="3">histidine kinase</fullName>
        <ecNumber evidence="3">2.7.13.3</ecNumber>
    </recommendedName>
</protein>
<evidence type="ECO:0000259" key="16">
    <source>
        <dbReference type="PROSITE" id="PS50109"/>
    </source>
</evidence>
<dbReference type="SUPFAM" id="SSF55874">
    <property type="entry name" value="ATPase domain of HSP90 chaperone/DNA topoisomerase II/histidine kinase"/>
    <property type="match status" value="1"/>
</dbReference>
<evidence type="ECO:0000256" key="15">
    <source>
        <dbReference type="SAM" id="Phobius"/>
    </source>
</evidence>
<keyword evidence="12" id="KW-0902">Two-component regulatory system</keyword>
<keyword evidence="14" id="KW-0175">Coiled coil</keyword>
<comment type="subcellular location">
    <subcellularLocation>
        <location evidence="2">Cell membrane</location>
        <topology evidence="2">Multi-pass membrane protein</topology>
    </subcellularLocation>
</comment>
<dbReference type="CDD" id="cd00075">
    <property type="entry name" value="HATPase"/>
    <property type="match status" value="1"/>
</dbReference>
<dbReference type="Gene3D" id="1.10.287.130">
    <property type="match status" value="1"/>
</dbReference>
<dbReference type="PRINTS" id="PR00344">
    <property type="entry name" value="BCTRLSENSOR"/>
</dbReference>
<proteinExistence type="predicted"/>
<dbReference type="EC" id="2.7.13.3" evidence="3"/>
<dbReference type="PANTHER" id="PTHR45528:SF1">
    <property type="entry name" value="SENSOR HISTIDINE KINASE CPXA"/>
    <property type="match status" value="1"/>
</dbReference>
<feature type="transmembrane region" description="Helical" evidence="15">
    <location>
        <begin position="166"/>
        <end position="187"/>
    </location>
</feature>
<keyword evidence="5" id="KW-0597">Phosphoprotein</keyword>
<dbReference type="OrthoDB" id="368131at2"/>
<keyword evidence="9" id="KW-0418">Kinase</keyword>
<dbReference type="PANTHER" id="PTHR45528">
    <property type="entry name" value="SENSOR HISTIDINE KINASE CPXA"/>
    <property type="match status" value="1"/>
</dbReference>
<dbReference type="SUPFAM" id="SSF47384">
    <property type="entry name" value="Homodimeric domain of signal transducing histidine kinase"/>
    <property type="match status" value="1"/>
</dbReference>
<dbReference type="GO" id="GO:0005524">
    <property type="term" value="F:ATP binding"/>
    <property type="evidence" value="ECO:0007669"/>
    <property type="project" value="UniProtKB-KW"/>
</dbReference>
<dbReference type="AlphaFoldDB" id="A0A0M2SZC6"/>
<reference evidence="17 18" key="1">
    <citation type="submission" date="2015-04" db="EMBL/GenBank/DDBJ databases">
        <title>Taxonomic description and genome sequence of Bacillus campisalis sp. nov., a novel member of the genus Bacillus isolated from solar saltern.</title>
        <authorList>
            <person name="Mathan Kumar R."/>
            <person name="Kaur G."/>
            <person name="Kumar A."/>
            <person name="Singh N.K."/>
            <person name="Kaur N."/>
            <person name="Kumar N."/>
            <person name="Mayilraj S."/>
        </authorList>
    </citation>
    <scope>NUCLEOTIDE SEQUENCE [LARGE SCALE GENOMIC DNA]</scope>
    <source>
        <strain evidence="17 18">SA2-6</strain>
    </source>
</reference>
<sequence length="476" mass="54114">MKWKITAQFLLFMSLSLLISFFLFLVLNFVFLYSNLAQQDRIFPYQNPASFTLGFAGEIDFDNGEISIPAKDLQELQRADIWIQVLDEKGSEVYSRFKPENVPDAYTPAQLIHYYKYTGALEQSTIFVGMLDKGGRQLSYIMGFPEKVIGKTIFHFRTETLIRDGLLVIGIVIMSVTLIALLIGYFFSKRLSKPLVQIIEGIQSLSRGHFQHVFKPKGIYKNVFQNLNQLSSALQASEIQRMKMEKTREEWVANISHDIKTPLASIKGYAELLQEYELEQAEKERYLDIIQDKSDYIERLIEDLNLTYRLKSTSFPLKMKQADLVEVVREAVIHVLNHPSFEDVPLQFSSTLERYPYWCDVDLLQRAVMNLIFNAIVHNPLGTTISVEIQRAGNFVSILIEDNGKGIAPDDIAKLFTRYYRGTNTGKTHKGSGLGLAIAKQVTEAHGGNITVESEIGQGTRISLSLPLKGCVRTKE</sequence>
<evidence type="ECO:0000256" key="5">
    <source>
        <dbReference type="ARBA" id="ARBA00022553"/>
    </source>
</evidence>
<keyword evidence="8" id="KW-0547">Nucleotide-binding</keyword>
<dbReference type="PROSITE" id="PS50109">
    <property type="entry name" value="HIS_KIN"/>
    <property type="match status" value="1"/>
</dbReference>
<dbReference type="InterPro" id="IPR050398">
    <property type="entry name" value="HssS/ArlS-like"/>
</dbReference>
<evidence type="ECO:0000256" key="1">
    <source>
        <dbReference type="ARBA" id="ARBA00000085"/>
    </source>
</evidence>
<dbReference type="Pfam" id="PF00512">
    <property type="entry name" value="HisKA"/>
    <property type="match status" value="1"/>
</dbReference>
<evidence type="ECO:0000256" key="6">
    <source>
        <dbReference type="ARBA" id="ARBA00022679"/>
    </source>
</evidence>
<keyword evidence="10" id="KW-0067">ATP-binding</keyword>
<evidence type="ECO:0000256" key="2">
    <source>
        <dbReference type="ARBA" id="ARBA00004651"/>
    </source>
</evidence>
<evidence type="ECO:0000256" key="7">
    <source>
        <dbReference type="ARBA" id="ARBA00022692"/>
    </source>
</evidence>
<evidence type="ECO:0000313" key="18">
    <source>
        <dbReference type="Proteomes" id="UP000034166"/>
    </source>
</evidence>
<evidence type="ECO:0000256" key="3">
    <source>
        <dbReference type="ARBA" id="ARBA00012438"/>
    </source>
</evidence>
<dbReference type="RefSeq" id="WP_046522547.1">
    <property type="nucleotide sequence ID" value="NZ_LAYY01000004.1"/>
</dbReference>
<dbReference type="InterPro" id="IPR005467">
    <property type="entry name" value="His_kinase_dom"/>
</dbReference>
<comment type="catalytic activity">
    <reaction evidence="1">
        <text>ATP + protein L-histidine = ADP + protein N-phospho-L-histidine.</text>
        <dbReference type="EC" id="2.7.13.3"/>
    </reaction>
</comment>
<keyword evidence="6" id="KW-0808">Transferase</keyword>
<dbReference type="InterPro" id="IPR003661">
    <property type="entry name" value="HisK_dim/P_dom"/>
</dbReference>
<organism evidence="17 18">
    <name type="scientific">Mesobacillus campisalis</name>
    <dbReference type="NCBI Taxonomy" id="1408103"/>
    <lineage>
        <taxon>Bacteria</taxon>
        <taxon>Bacillati</taxon>
        <taxon>Bacillota</taxon>
        <taxon>Bacilli</taxon>
        <taxon>Bacillales</taxon>
        <taxon>Bacillaceae</taxon>
        <taxon>Mesobacillus</taxon>
    </lineage>
</organism>
<name>A0A0M2SZC6_9BACI</name>
<feature type="coiled-coil region" evidence="14">
    <location>
        <begin position="227"/>
        <end position="293"/>
    </location>
</feature>
<dbReference type="GO" id="GO:0005886">
    <property type="term" value="C:plasma membrane"/>
    <property type="evidence" value="ECO:0007669"/>
    <property type="project" value="UniProtKB-SubCell"/>
</dbReference>
<evidence type="ECO:0000256" key="4">
    <source>
        <dbReference type="ARBA" id="ARBA00022475"/>
    </source>
</evidence>
<dbReference type="InterPro" id="IPR004358">
    <property type="entry name" value="Sig_transdc_His_kin-like_C"/>
</dbReference>
<evidence type="ECO:0000256" key="8">
    <source>
        <dbReference type="ARBA" id="ARBA00022741"/>
    </source>
</evidence>
<evidence type="ECO:0000256" key="9">
    <source>
        <dbReference type="ARBA" id="ARBA00022777"/>
    </source>
</evidence>
<keyword evidence="13 15" id="KW-0472">Membrane</keyword>
<feature type="transmembrane region" description="Helical" evidence="15">
    <location>
        <begin position="6"/>
        <end position="33"/>
    </location>
</feature>
<dbReference type="GO" id="GO:0000155">
    <property type="term" value="F:phosphorelay sensor kinase activity"/>
    <property type="evidence" value="ECO:0007669"/>
    <property type="project" value="InterPro"/>
</dbReference>
<dbReference type="SMART" id="SM00387">
    <property type="entry name" value="HATPase_c"/>
    <property type="match status" value="1"/>
</dbReference>
<keyword evidence="18" id="KW-1185">Reference proteome</keyword>
<keyword evidence="4" id="KW-1003">Cell membrane</keyword>
<keyword evidence="7 15" id="KW-0812">Transmembrane</keyword>
<evidence type="ECO:0000256" key="13">
    <source>
        <dbReference type="ARBA" id="ARBA00023136"/>
    </source>
</evidence>
<dbReference type="SMART" id="SM00388">
    <property type="entry name" value="HisKA"/>
    <property type="match status" value="1"/>
</dbReference>
<dbReference type="InterPro" id="IPR003594">
    <property type="entry name" value="HATPase_dom"/>
</dbReference>
<dbReference type="Gene3D" id="6.10.340.10">
    <property type="match status" value="1"/>
</dbReference>
<evidence type="ECO:0000313" key="17">
    <source>
        <dbReference type="EMBL" id="KKK39056.1"/>
    </source>
</evidence>
<dbReference type="InterPro" id="IPR036097">
    <property type="entry name" value="HisK_dim/P_sf"/>
</dbReference>
<comment type="caution">
    <text evidence="17">The sequence shown here is derived from an EMBL/GenBank/DDBJ whole genome shotgun (WGS) entry which is preliminary data.</text>
</comment>
<evidence type="ECO:0000256" key="14">
    <source>
        <dbReference type="SAM" id="Coils"/>
    </source>
</evidence>
<evidence type="ECO:0000256" key="12">
    <source>
        <dbReference type="ARBA" id="ARBA00023012"/>
    </source>
</evidence>
<evidence type="ECO:0000256" key="10">
    <source>
        <dbReference type="ARBA" id="ARBA00022840"/>
    </source>
</evidence>
<dbReference type="CDD" id="cd00082">
    <property type="entry name" value="HisKA"/>
    <property type="match status" value="1"/>
</dbReference>
<keyword evidence="11 15" id="KW-1133">Transmembrane helix</keyword>
<dbReference type="Proteomes" id="UP000034166">
    <property type="component" value="Unassembled WGS sequence"/>
</dbReference>
<feature type="domain" description="Histidine kinase" evidence="16">
    <location>
        <begin position="254"/>
        <end position="470"/>
    </location>
</feature>
<dbReference type="Pfam" id="PF02518">
    <property type="entry name" value="HATPase_c"/>
    <property type="match status" value="1"/>
</dbReference>
<evidence type="ECO:0000256" key="11">
    <source>
        <dbReference type="ARBA" id="ARBA00022989"/>
    </source>
</evidence>
<dbReference type="PATRIC" id="fig|1408103.3.peg.1015"/>
<gene>
    <name evidence="17" type="ORF">WQ57_04520</name>
</gene>